<proteinExistence type="predicted"/>
<dbReference type="AlphaFoldDB" id="A0A9D4BSY8"/>
<feature type="region of interest" description="Disordered" evidence="1">
    <location>
        <begin position="1"/>
        <end position="59"/>
    </location>
</feature>
<evidence type="ECO:0000313" key="3">
    <source>
        <dbReference type="Proteomes" id="UP000828390"/>
    </source>
</evidence>
<accession>A0A9D4BSY8</accession>
<organism evidence="2 3">
    <name type="scientific">Dreissena polymorpha</name>
    <name type="common">Zebra mussel</name>
    <name type="synonym">Mytilus polymorpha</name>
    <dbReference type="NCBI Taxonomy" id="45954"/>
    <lineage>
        <taxon>Eukaryota</taxon>
        <taxon>Metazoa</taxon>
        <taxon>Spiralia</taxon>
        <taxon>Lophotrochozoa</taxon>
        <taxon>Mollusca</taxon>
        <taxon>Bivalvia</taxon>
        <taxon>Autobranchia</taxon>
        <taxon>Heteroconchia</taxon>
        <taxon>Euheterodonta</taxon>
        <taxon>Imparidentia</taxon>
        <taxon>Neoheterodontei</taxon>
        <taxon>Myida</taxon>
        <taxon>Dreissenoidea</taxon>
        <taxon>Dreissenidae</taxon>
        <taxon>Dreissena</taxon>
    </lineage>
</organism>
<feature type="compositionally biased region" description="Polar residues" evidence="1">
    <location>
        <begin position="1"/>
        <end position="13"/>
    </location>
</feature>
<gene>
    <name evidence="2" type="ORF">DPMN_066623</name>
</gene>
<evidence type="ECO:0000256" key="1">
    <source>
        <dbReference type="SAM" id="MobiDB-lite"/>
    </source>
</evidence>
<sequence>MFDTSGMNRQSPGRTGYDWRGNGNNLDGNGNNRDGTVAPPGPIQTPAELLPLESRYRYG</sequence>
<dbReference type="Proteomes" id="UP000828390">
    <property type="component" value="Unassembled WGS sequence"/>
</dbReference>
<name>A0A9D4BSY8_DREPO</name>
<feature type="compositionally biased region" description="Low complexity" evidence="1">
    <location>
        <begin position="20"/>
        <end position="35"/>
    </location>
</feature>
<evidence type="ECO:0000313" key="2">
    <source>
        <dbReference type="EMBL" id="KAH3707224.1"/>
    </source>
</evidence>
<keyword evidence="3" id="KW-1185">Reference proteome</keyword>
<dbReference type="EMBL" id="JAIWYP010000014">
    <property type="protein sequence ID" value="KAH3707224.1"/>
    <property type="molecule type" value="Genomic_DNA"/>
</dbReference>
<comment type="caution">
    <text evidence="2">The sequence shown here is derived from an EMBL/GenBank/DDBJ whole genome shotgun (WGS) entry which is preliminary data.</text>
</comment>
<reference evidence="2" key="2">
    <citation type="submission" date="2020-11" db="EMBL/GenBank/DDBJ databases">
        <authorList>
            <person name="McCartney M.A."/>
            <person name="Auch B."/>
            <person name="Kono T."/>
            <person name="Mallez S."/>
            <person name="Becker A."/>
            <person name="Gohl D.M."/>
            <person name="Silverstein K.A.T."/>
            <person name="Koren S."/>
            <person name="Bechman K.B."/>
            <person name="Herman A."/>
            <person name="Abrahante J.E."/>
            <person name="Garbe J."/>
        </authorList>
    </citation>
    <scope>NUCLEOTIDE SEQUENCE</scope>
    <source>
        <strain evidence="2">Duluth1</strain>
        <tissue evidence="2">Whole animal</tissue>
    </source>
</reference>
<protein>
    <submittedName>
        <fullName evidence="2">Uncharacterized protein</fullName>
    </submittedName>
</protein>
<reference evidence="2" key="1">
    <citation type="journal article" date="2019" name="bioRxiv">
        <title>The Genome of the Zebra Mussel, Dreissena polymorpha: A Resource for Invasive Species Research.</title>
        <authorList>
            <person name="McCartney M.A."/>
            <person name="Auch B."/>
            <person name="Kono T."/>
            <person name="Mallez S."/>
            <person name="Zhang Y."/>
            <person name="Obille A."/>
            <person name="Becker A."/>
            <person name="Abrahante J.E."/>
            <person name="Garbe J."/>
            <person name="Badalamenti J.P."/>
            <person name="Herman A."/>
            <person name="Mangelson H."/>
            <person name="Liachko I."/>
            <person name="Sullivan S."/>
            <person name="Sone E.D."/>
            <person name="Koren S."/>
            <person name="Silverstein K.A.T."/>
            <person name="Beckman K.B."/>
            <person name="Gohl D.M."/>
        </authorList>
    </citation>
    <scope>NUCLEOTIDE SEQUENCE</scope>
    <source>
        <strain evidence="2">Duluth1</strain>
        <tissue evidence="2">Whole animal</tissue>
    </source>
</reference>